<evidence type="ECO:0000256" key="11">
    <source>
        <dbReference type="ARBA" id="ARBA00075328"/>
    </source>
</evidence>
<dbReference type="OrthoDB" id="9804286at2"/>
<dbReference type="InterPro" id="IPR035985">
    <property type="entry name" value="Ubiquitin-activating_enz"/>
</dbReference>
<evidence type="ECO:0000313" key="14">
    <source>
        <dbReference type="EMBL" id="TPD61487.1"/>
    </source>
</evidence>
<evidence type="ECO:0000256" key="8">
    <source>
        <dbReference type="ARBA" id="ARBA00066884"/>
    </source>
</evidence>
<evidence type="ECO:0000256" key="6">
    <source>
        <dbReference type="ARBA" id="ARBA00055169"/>
    </source>
</evidence>
<keyword evidence="14" id="KW-0548">Nucleotidyltransferase</keyword>
<evidence type="ECO:0000256" key="4">
    <source>
        <dbReference type="ARBA" id="ARBA00022840"/>
    </source>
</evidence>
<dbReference type="InterPro" id="IPR045886">
    <property type="entry name" value="ThiF/MoeB/HesA"/>
</dbReference>
<dbReference type="FunFam" id="3.40.50.720:FF:000033">
    <property type="entry name" value="Adenylyltransferase and sulfurtransferase MOCS3"/>
    <property type="match status" value="1"/>
</dbReference>
<dbReference type="GO" id="GO:0004792">
    <property type="term" value="F:thiosulfate-cyanide sulfurtransferase activity"/>
    <property type="evidence" value="ECO:0007669"/>
    <property type="project" value="TreeGrafter"/>
</dbReference>
<evidence type="ECO:0000256" key="5">
    <source>
        <dbReference type="ARBA" id="ARBA00052218"/>
    </source>
</evidence>
<evidence type="ECO:0000256" key="3">
    <source>
        <dbReference type="ARBA" id="ARBA00022741"/>
    </source>
</evidence>
<dbReference type="PANTHER" id="PTHR10953">
    <property type="entry name" value="UBIQUITIN-ACTIVATING ENZYME E1"/>
    <property type="match status" value="1"/>
</dbReference>
<accession>A0A501PN19</accession>
<dbReference type="CDD" id="cd00757">
    <property type="entry name" value="ThiF_MoeB_HesA_family"/>
    <property type="match status" value="1"/>
</dbReference>
<name>A0A501PN19_9PROT</name>
<dbReference type="Pfam" id="PF00899">
    <property type="entry name" value="ThiF"/>
    <property type="match status" value="1"/>
</dbReference>
<protein>
    <recommendedName>
        <fullName evidence="9">Molybdopterin-synthase adenylyltransferase</fullName>
        <ecNumber evidence="8">2.7.7.80</ecNumber>
    </recommendedName>
    <alternativeName>
        <fullName evidence="12">MoaD protein adenylase</fullName>
    </alternativeName>
    <alternativeName>
        <fullName evidence="10">Molybdopterin-converting factor subunit 1 adenylase</fullName>
    </alternativeName>
    <alternativeName>
        <fullName evidence="11">Sulfur carrier protein MoaD adenylyltransferase</fullName>
    </alternativeName>
</protein>
<comment type="similarity">
    <text evidence="1">Belongs to the HesA/MoeB/ThiF family.</text>
</comment>
<dbReference type="Proteomes" id="UP000319148">
    <property type="component" value="Unassembled WGS sequence"/>
</dbReference>
<feature type="domain" description="THIF-type NAD/FAD binding fold" evidence="13">
    <location>
        <begin position="11"/>
        <end position="245"/>
    </location>
</feature>
<organism evidence="14 15">
    <name type="scientific">Emcibacter nanhaiensis</name>
    <dbReference type="NCBI Taxonomy" id="1505037"/>
    <lineage>
        <taxon>Bacteria</taxon>
        <taxon>Pseudomonadati</taxon>
        <taxon>Pseudomonadota</taxon>
        <taxon>Alphaproteobacteria</taxon>
        <taxon>Emcibacterales</taxon>
        <taxon>Emcibacteraceae</taxon>
        <taxon>Emcibacter</taxon>
    </lineage>
</organism>
<dbReference type="NCBIfam" id="NF004281">
    <property type="entry name" value="PRK05690.1"/>
    <property type="match status" value="1"/>
</dbReference>
<comment type="caution">
    <text evidence="14">The sequence shown here is derived from an EMBL/GenBank/DDBJ whole genome shotgun (WGS) entry which is preliminary data.</text>
</comment>
<keyword evidence="3" id="KW-0547">Nucleotide-binding</keyword>
<dbReference type="PANTHER" id="PTHR10953:SF102">
    <property type="entry name" value="ADENYLYLTRANSFERASE AND SULFURTRANSFERASE MOCS3"/>
    <property type="match status" value="1"/>
</dbReference>
<reference evidence="15" key="1">
    <citation type="submission" date="2019-06" db="EMBL/GenBank/DDBJ databases">
        <title>The complete genome of Emcibacter congregatus ZYLT.</title>
        <authorList>
            <person name="Zhao Z."/>
        </authorList>
    </citation>
    <scope>NUCLEOTIDE SEQUENCE [LARGE SCALE GENOMIC DNA]</scope>
    <source>
        <strain evidence="15">MCCC 1A06723</strain>
    </source>
</reference>
<dbReference type="GO" id="GO:0008146">
    <property type="term" value="F:sulfotransferase activity"/>
    <property type="evidence" value="ECO:0007669"/>
    <property type="project" value="TreeGrafter"/>
</dbReference>
<dbReference type="EMBL" id="VFIY01000005">
    <property type="protein sequence ID" value="TPD61487.1"/>
    <property type="molecule type" value="Genomic_DNA"/>
</dbReference>
<evidence type="ECO:0000313" key="15">
    <source>
        <dbReference type="Proteomes" id="UP000319148"/>
    </source>
</evidence>
<comment type="function">
    <text evidence="6">Catalyzes the adenylation by ATP of the carboxyl group of the C-terminal glycine of sulfur carrier protein MoaD.</text>
</comment>
<dbReference type="SUPFAM" id="SSF69572">
    <property type="entry name" value="Activating enzymes of the ubiquitin-like proteins"/>
    <property type="match status" value="1"/>
</dbReference>
<gene>
    <name evidence="14" type="primary">moeB</name>
    <name evidence="14" type="ORF">FIV46_04580</name>
</gene>
<keyword evidence="15" id="KW-1185">Reference proteome</keyword>
<keyword evidence="2 14" id="KW-0808">Transferase</keyword>
<dbReference type="Gene3D" id="3.40.50.720">
    <property type="entry name" value="NAD(P)-binding Rossmann-like Domain"/>
    <property type="match status" value="1"/>
</dbReference>
<evidence type="ECO:0000256" key="7">
    <source>
        <dbReference type="ARBA" id="ARBA00063809"/>
    </source>
</evidence>
<dbReference type="GO" id="GO:0005829">
    <property type="term" value="C:cytosol"/>
    <property type="evidence" value="ECO:0007669"/>
    <property type="project" value="TreeGrafter"/>
</dbReference>
<dbReference type="GO" id="GO:0008641">
    <property type="term" value="F:ubiquitin-like modifier activating enzyme activity"/>
    <property type="evidence" value="ECO:0007669"/>
    <property type="project" value="InterPro"/>
</dbReference>
<evidence type="ECO:0000256" key="9">
    <source>
        <dbReference type="ARBA" id="ARBA00073635"/>
    </source>
</evidence>
<dbReference type="RefSeq" id="WP_139938873.1">
    <property type="nucleotide sequence ID" value="NZ_JBHSYP010000003.1"/>
</dbReference>
<comment type="catalytic activity">
    <reaction evidence="5">
        <text>[molybdopterin-synthase sulfur-carrier protein]-C-terminal Gly-Gly + ATP + H(+) = [molybdopterin-synthase sulfur-carrier protein]-C-terminal Gly-Gly-AMP + diphosphate</text>
        <dbReference type="Rhea" id="RHEA:43616"/>
        <dbReference type="Rhea" id="RHEA-COMP:12159"/>
        <dbReference type="Rhea" id="RHEA-COMP:12202"/>
        <dbReference type="ChEBI" id="CHEBI:15378"/>
        <dbReference type="ChEBI" id="CHEBI:30616"/>
        <dbReference type="ChEBI" id="CHEBI:33019"/>
        <dbReference type="ChEBI" id="CHEBI:90618"/>
        <dbReference type="ChEBI" id="CHEBI:90778"/>
        <dbReference type="EC" id="2.7.7.80"/>
    </reaction>
</comment>
<dbReference type="AlphaFoldDB" id="A0A501PN19"/>
<dbReference type="EC" id="2.7.7.80" evidence="8"/>
<dbReference type="GO" id="GO:0005524">
    <property type="term" value="F:ATP binding"/>
    <property type="evidence" value="ECO:0007669"/>
    <property type="project" value="UniProtKB-KW"/>
</dbReference>
<evidence type="ECO:0000256" key="10">
    <source>
        <dbReference type="ARBA" id="ARBA00075110"/>
    </source>
</evidence>
<evidence type="ECO:0000256" key="12">
    <source>
        <dbReference type="ARBA" id="ARBA00078531"/>
    </source>
</evidence>
<dbReference type="InterPro" id="IPR000594">
    <property type="entry name" value="ThiF_NAD_FAD-bd"/>
</dbReference>
<proteinExistence type="inferred from homology"/>
<keyword evidence="4" id="KW-0067">ATP-binding</keyword>
<evidence type="ECO:0000256" key="2">
    <source>
        <dbReference type="ARBA" id="ARBA00022679"/>
    </source>
</evidence>
<sequence length="250" mass="26583">MILTDDQLERYARHLILKEVGGAGQQKLLSSRVLVIGAGGLGSPLIMYLAAAGVGTLGVVDDDVVDLSNLQRQIIHMTDKLETPKTASTADLVARLNPDVQVIQHPLRLAADNAEPLIAGYDLVVDGTDNFSTRFLVNDICLKQKKPLVSGALSQFDGQLATFKGYEADKPCYRCLVPEDPGNIGNCAEQGILGAVAGVVGTLMAVEVLKELLELGDSLAGKLVIYDALGTGMRKIKLPKDPGCPYCSKP</sequence>
<comment type="subunit">
    <text evidence="7">Homodimer. Forms a stable heterotetrameric complex of 2 MoeB and 2 MoaD during adenylation of MoaD.</text>
</comment>
<dbReference type="GO" id="GO:0061605">
    <property type="term" value="F:molybdopterin-synthase adenylyltransferase activity"/>
    <property type="evidence" value="ECO:0007669"/>
    <property type="project" value="UniProtKB-EC"/>
</dbReference>
<evidence type="ECO:0000259" key="13">
    <source>
        <dbReference type="Pfam" id="PF00899"/>
    </source>
</evidence>
<evidence type="ECO:0000256" key="1">
    <source>
        <dbReference type="ARBA" id="ARBA00009919"/>
    </source>
</evidence>